<dbReference type="InterPro" id="IPR001434">
    <property type="entry name" value="OmcB-like_DUF11"/>
</dbReference>
<evidence type="ECO:0000256" key="1">
    <source>
        <dbReference type="SAM" id="MobiDB-lite"/>
    </source>
</evidence>
<reference evidence="3 4" key="1">
    <citation type="submission" date="2020-08" db="EMBL/GenBank/DDBJ databases">
        <title>Sequencing the genomes of 1000 actinobacteria strains.</title>
        <authorList>
            <person name="Klenk H.-P."/>
        </authorList>
    </citation>
    <scope>NUCLEOTIDE SEQUENCE [LARGE SCALE GENOMIC DNA]</scope>
    <source>
        <strain evidence="3 4">DSM 22826</strain>
    </source>
</reference>
<organism evidence="3 4">
    <name type="scientific">Paeniglutamicibacter cryotolerans</name>
    <dbReference type="NCBI Taxonomy" id="670079"/>
    <lineage>
        <taxon>Bacteria</taxon>
        <taxon>Bacillati</taxon>
        <taxon>Actinomycetota</taxon>
        <taxon>Actinomycetes</taxon>
        <taxon>Micrococcales</taxon>
        <taxon>Micrococcaceae</taxon>
        <taxon>Paeniglutamicibacter</taxon>
    </lineage>
</organism>
<name>A0A839QHT1_9MICC</name>
<gene>
    <name evidence="3" type="ORF">E9229_001364</name>
</gene>
<feature type="region of interest" description="Disordered" evidence="1">
    <location>
        <begin position="78"/>
        <end position="98"/>
    </location>
</feature>
<accession>A0A839QHT1</accession>
<dbReference type="RefSeq" id="WP_183510473.1">
    <property type="nucleotide sequence ID" value="NZ_JACHVS010000001.1"/>
</dbReference>
<proteinExistence type="predicted"/>
<protein>
    <recommendedName>
        <fullName evidence="2">DUF11 domain-containing protein</fullName>
    </recommendedName>
</protein>
<evidence type="ECO:0000259" key="2">
    <source>
        <dbReference type="Pfam" id="PF01345"/>
    </source>
</evidence>
<evidence type="ECO:0000313" key="3">
    <source>
        <dbReference type="EMBL" id="MBB2995173.1"/>
    </source>
</evidence>
<feature type="domain" description="DUF11" evidence="2">
    <location>
        <begin position="3"/>
        <end position="70"/>
    </location>
</feature>
<comment type="caution">
    <text evidence="3">The sequence shown here is derived from an EMBL/GenBank/DDBJ whole genome shotgun (WGS) entry which is preliminary data.</text>
</comment>
<keyword evidence="4" id="KW-1185">Reference proteome</keyword>
<dbReference type="EMBL" id="JACHVS010000001">
    <property type="protein sequence ID" value="MBB2995173.1"/>
    <property type="molecule type" value="Genomic_DNA"/>
</dbReference>
<feature type="region of interest" description="Disordered" evidence="1">
    <location>
        <begin position="1"/>
        <end position="25"/>
    </location>
</feature>
<sequence length="98" mass="9785">MVAPAALEQDSAELSGGTSDPVGSALTWTAGDLAAGESRTLSYAATINDGAADLLLVNAVTRTGNVPEIRTEHHTAECHGVTDPGSAGCGHRGGRVDG</sequence>
<dbReference type="AlphaFoldDB" id="A0A839QHT1"/>
<dbReference type="Proteomes" id="UP000523000">
    <property type="component" value="Unassembled WGS sequence"/>
</dbReference>
<evidence type="ECO:0000313" key="4">
    <source>
        <dbReference type="Proteomes" id="UP000523000"/>
    </source>
</evidence>
<dbReference type="Pfam" id="PF01345">
    <property type="entry name" value="DUF11"/>
    <property type="match status" value="1"/>
</dbReference>